<feature type="compositionally biased region" description="Basic and acidic residues" evidence="1">
    <location>
        <begin position="443"/>
        <end position="458"/>
    </location>
</feature>
<feature type="compositionally biased region" description="Basic and acidic residues" evidence="1">
    <location>
        <begin position="60"/>
        <end position="103"/>
    </location>
</feature>
<dbReference type="GeneID" id="109072556"/>
<dbReference type="OrthoDB" id="8960114at2759"/>
<proteinExistence type="predicted"/>
<dbReference type="Proteomes" id="UP001155660">
    <property type="component" value="Chromosome B1"/>
</dbReference>
<accession>A0A9Q9V6J9</accession>
<gene>
    <name evidence="2" type="primary">LOC109072556</name>
</gene>
<dbReference type="RefSeq" id="XP_018944336.2">
    <property type="nucleotide sequence ID" value="XM_019088791.2"/>
</dbReference>
<feature type="region of interest" description="Disordered" evidence="1">
    <location>
        <begin position="407"/>
        <end position="473"/>
    </location>
</feature>
<name>A0A9Q9V6J9_CYPCA</name>
<sequence length="626" mass="70680">MEEQTAKSDARNGLQNDIPRLQSMLAKLNLKHKHPKTDNVKLHPGTACKSMFYHSLEPVEGIKNEENRKESTVRSGDEEQPTRSSETKDGNEAVEEVKELPEAFPKWERKSILPDCLSIEIQMGKLGRQPRESESLEDKKSTEMEEHVAGAALLPNNQYQEMSAHTSYLSVSSDKVDSAQMGLKHEPDEACGPSKQYVSMDTSRVLTHQTAVNVTGKKTRSTSDPVTQESSKSFNPIKEERPLSAPSISNLREYEKYEDFANAMPAKSFSKAAKILGQGYSGMSIGNVEHDNSLTKTQKKGVKNKMKNLTQKLMEKLKDKHDCEHAGRRSIQDSMEEEEGQKLNSMEVEAEDQAIPPPLPPKMGKYVFLERTFTLKDFKLNLEPINLMEEIFTGSEWLSYLPIKESPAEKETSDQSMTNDVLRPEKDIQLDVPPPTAEQDQPEDIKTPEEDQPEDVKVNQDSASDPQEDNVAKVKSDLDVKQVEWDANIFAIPKALLTNNARQKRSCESNKSDDVYDCVDMYIIPKNDFPLMKRKASDALLDFSAVKSFELLDNSALKSRIRLSKKRHHRSPKKHKKVKTEMLSGIFYKIPMVILNESPVSTSPPCHSIPFSMSPPLHLPSRPYHS</sequence>
<feature type="region of interest" description="Disordered" evidence="1">
    <location>
        <begin position="1"/>
        <end position="20"/>
    </location>
</feature>
<feature type="compositionally biased region" description="Basic and acidic residues" evidence="1">
    <location>
        <begin position="1"/>
        <end position="10"/>
    </location>
</feature>
<feature type="region of interest" description="Disordered" evidence="1">
    <location>
        <begin position="56"/>
        <end position="103"/>
    </location>
</feature>
<reference evidence="2" key="1">
    <citation type="submission" date="2025-08" db="UniProtKB">
        <authorList>
            <consortium name="RefSeq"/>
        </authorList>
    </citation>
    <scope>IDENTIFICATION</scope>
    <source>
        <tissue evidence="2">Muscle</tissue>
    </source>
</reference>
<feature type="compositionally biased region" description="Polar residues" evidence="1">
    <location>
        <begin position="222"/>
        <end position="234"/>
    </location>
</feature>
<feature type="region of interest" description="Disordered" evidence="1">
    <location>
        <begin position="215"/>
        <end position="243"/>
    </location>
</feature>
<dbReference type="AlphaFoldDB" id="A0A9Q9V6J9"/>
<protein>
    <submittedName>
        <fullName evidence="2">Uncharacterized protein LOC109072556 isoform X1</fullName>
    </submittedName>
</protein>
<evidence type="ECO:0000256" key="1">
    <source>
        <dbReference type="SAM" id="MobiDB-lite"/>
    </source>
</evidence>
<feature type="region of interest" description="Disordered" evidence="1">
    <location>
        <begin position="124"/>
        <end position="145"/>
    </location>
</feature>
<evidence type="ECO:0000313" key="2">
    <source>
        <dbReference type="RefSeq" id="XP_018944336.2"/>
    </source>
</evidence>
<feature type="compositionally biased region" description="Basic and acidic residues" evidence="1">
    <location>
        <begin position="129"/>
        <end position="145"/>
    </location>
</feature>
<dbReference type="KEGG" id="ccar:109072556"/>
<organism evidence="2">
    <name type="scientific">Cyprinus carpio</name>
    <name type="common">Common carp</name>
    <dbReference type="NCBI Taxonomy" id="7962"/>
    <lineage>
        <taxon>Eukaryota</taxon>
        <taxon>Metazoa</taxon>
        <taxon>Chordata</taxon>
        <taxon>Craniata</taxon>
        <taxon>Vertebrata</taxon>
        <taxon>Euteleostomi</taxon>
        <taxon>Actinopterygii</taxon>
        <taxon>Neopterygii</taxon>
        <taxon>Teleostei</taxon>
        <taxon>Ostariophysi</taxon>
        <taxon>Cypriniformes</taxon>
        <taxon>Cyprinidae</taxon>
        <taxon>Cyprininae</taxon>
        <taxon>Cyprinus</taxon>
    </lineage>
</organism>